<dbReference type="EMBL" id="CP016893">
    <property type="protein sequence ID" value="AST59145.1"/>
    <property type="molecule type" value="Genomic_DNA"/>
</dbReference>
<proteinExistence type="predicted"/>
<evidence type="ECO:0000313" key="2">
    <source>
        <dbReference type="Proteomes" id="UP000214975"/>
    </source>
</evidence>
<dbReference type="RefSeq" id="WP_094398064.1">
    <property type="nucleotide sequence ID" value="NZ_CP016893.1"/>
</dbReference>
<organism evidence="1 2">
    <name type="scientific">Thermoanaerobacterium thermosaccharolyticum</name>
    <name type="common">Clostridium thermosaccharolyticum</name>
    <dbReference type="NCBI Taxonomy" id="1517"/>
    <lineage>
        <taxon>Bacteria</taxon>
        <taxon>Bacillati</taxon>
        <taxon>Bacillota</taxon>
        <taxon>Clostridia</taxon>
        <taxon>Thermoanaerobacterales</taxon>
        <taxon>Thermoanaerobacteraceae</taxon>
        <taxon>Thermoanaerobacterium</taxon>
    </lineage>
</organism>
<dbReference type="Pfam" id="PF09546">
    <property type="entry name" value="Spore_III_AE"/>
    <property type="match status" value="1"/>
</dbReference>
<evidence type="ECO:0000313" key="1">
    <source>
        <dbReference type="EMBL" id="AST59145.1"/>
    </source>
</evidence>
<reference evidence="1 2" key="1">
    <citation type="submission" date="2016-08" db="EMBL/GenBank/DDBJ databases">
        <title>A novel genetic cassette of butanologenic Thermoanaerobacterium thermosaccharolyticum that directly convert cellulose to butanol.</title>
        <authorList>
            <person name="Li T."/>
            <person name="He J."/>
        </authorList>
    </citation>
    <scope>NUCLEOTIDE SEQUENCE [LARGE SCALE GENOMIC DNA]</scope>
    <source>
        <strain evidence="1 2">TG57</strain>
    </source>
</reference>
<dbReference type="NCBIfam" id="TIGR02829">
    <property type="entry name" value="spore_III_AE"/>
    <property type="match status" value="1"/>
</dbReference>
<sequence length="387" mass="41975">MRKILFLILVSIIILIFPIKTYADTNDDLYSQIQNADTSQIDSLIKGINEKNGNIFPITDVKTYIINVLNGKETFSIKDIISNILKILFNEVKSSLDIFIQLLLLAIISAVLTNLENSFGNDGISQIAHIAVYAVLVIVAIKSFTSVLNIGRDAIDSMVNFMQAILPVLITMLASVGAFASASFFQPALIMVVEFTAKEIKDFILPAILFMTVVKVISRISDKFTLDKLADFFKTICTAAISILLSIFIGVITIQGITSSIADGAISRTTKYAVGAFLPVVGSILSDSIDTIMSASLLIKGAISTFGLISIIFIAIIPIIKIFSVMLIYKFSAAVIEPIADKKIVDFICDLTTSIAYVFAALVSVTVMMFLSITAVINASSISVMMK</sequence>
<gene>
    <name evidence="1" type="ORF">Thert_03422</name>
</gene>
<name>A0A223I3R1_THETR</name>
<protein>
    <submittedName>
        <fullName evidence="1">Stage III sporulation protein AE</fullName>
    </submittedName>
</protein>
<dbReference type="InterPro" id="IPR014194">
    <property type="entry name" value="Spore_III_AE"/>
</dbReference>
<dbReference type="AlphaFoldDB" id="A0A223I3R1"/>
<dbReference type="Proteomes" id="UP000214975">
    <property type="component" value="Chromosome"/>
</dbReference>
<accession>A0A223I3R1</accession>